<proteinExistence type="inferred from homology"/>
<evidence type="ECO:0000256" key="9">
    <source>
        <dbReference type="ARBA" id="ARBA00023310"/>
    </source>
</evidence>
<comment type="subunit">
    <text evidence="10 11">F-type ATPases have 2 components, CF(1) - the catalytic core - and CF(0) - the membrane proton channel. CF(1) has five subunits: alpha(3), beta(3), gamma(1), delta(1), epsilon(1). CF(0) has three main subunits: a, b and c.</text>
</comment>
<dbReference type="NCBIfam" id="TIGR01216">
    <property type="entry name" value="ATP_synt_epsi"/>
    <property type="match status" value="1"/>
</dbReference>
<evidence type="ECO:0000256" key="1">
    <source>
        <dbReference type="ARBA" id="ARBA00003543"/>
    </source>
</evidence>
<dbReference type="Proteomes" id="UP001317705">
    <property type="component" value="Chromosome"/>
</dbReference>
<keyword evidence="5" id="KW-0997">Cell inner membrane</keyword>
<dbReference type="SUPFAM" id="SSF51344">
    <property type="entry name" value="Epsilon subunit of F1F0-ATP synthase N-terminal domain"/>
    <property type="match status" value="1"/>
</dbReference>
<dbReference type="InterPro" id="IPR036771">
    <property type="entry name" value="ATPsynth_dsu/esu_N"/>
</dbReference>
<evidence type="ECO:0000313" key="15">
    <source>
        <dbReference type="Proteomes" id="UP001317705"/>
    </source>
</evidence>
<dbReference type="PANTHER" id="PTHR13822">
    <property type="entry name" value="ATP SYNTHASE DELTA/EPSILON CHAIN"/>
    <property type="match status" value="1"/>
</dbReference>
<dbReference type="NCBIfam" id="NF009980">
    <property type="entry name" value="PRK13446.1"/>
    <property type="match status" value="1"/>
</dbReference>
<evidence type="ECO:0000256" key="7">
    <source>
        <dbReference type="ARBA" id="ARBA00023136"/>
    </source>
</evidence>
<dbReference type="PANTHER" id="PTHR13822:SF10">
    <property type="entry name" value="ATP SYNTHASE EPSILON CHAIN, CHLOROPLASTIC"/>
    <property type="match status" value="1"/>
</dbReference>
<keyword evidence="8 10" id="KW-0139">CF(1)</keyword>
<evidence type="ECO:0000256" key="11">
    <source>
        <dbReference type="RuleBase" id="RU003656"/>
    </source>
</evidence>
<evidence type="ECO:0000259" key="13">
    <source>
        <dbReference type="Pfam" id="PF02823"/>
    </source>
</evidence>
<keyword evidence="10" id="KW-0375">Hydrogen ion transport</keyword>
<reference evidence="14 15" key="1">
    <citation type="submission" date="2022-12" db="EMBL/GenBank/DDBJ databases">
        <title>Polyphasic characterization of Geotalea uranireducens NIT-SL11 newly isolated from a complex of sewage sludge and microbially reduced graphene oxide.</title>
        <authorList>
            <person name="Xie L."/>
            <person name="Yoshida N."/>
            <person name="Meng L."/>
        </authorList>
    </citation>
    <scope>NUCLEOTIDE SEQUENCE [LARGE SCALE GENOMIC DNA]</scope>
    <source>
        <strain evidence="14 15">NIT-SL11</strain>
    </source>
</reference>
<evidence type="ECO:0000259" key="12">
    <source>
        <dbReference type="Pfam" id="PF00401"/>
    </source>
</evidence>
<evidence type="ECO:0000256" key="10">
    <source>
        <dbReference type="HAMAP-Rule" id="MF_00530"/>
    </source>
</evidence>
<dbReference type="InterPro" id="IPR020546">
    <property type="entry name" value="ATP_synth_F1_dsu/esu_N"/>
</dbReference>
<evidence type="ECO:0000256" key="4">
    <source>
        <dbReference type="ARBA" id="ARBA00022448"/>
    </source>
</evidence>
<keyword evidence="10" id="KW-1003">Cell membrane</keyword>
<evidence type="ECO:0000256" key="8">
    <source>
        <dbReference type="ARBA" id="ARBA00023196"/>
    </source>
</evidence>
<dbReference type="Gene3D" id="1.20.5.440">
    <property type="entry name" value="ATP synthase delta/epsilon subunit, C-terminal domain"/>
    <property type="match status" value="1"/>
</dbReference>
<dbReference type="InterPro" id="IPR001469">
    <property type="entry name" value="ATP_synth_F1_dsu/esu"/>
</dbReference>
<name>A0ABM8EH10_9BACT</name>
<dbReference type="Gene3D" id="2.60.15.10">
    <property type="entry name" value="F0F1 ATP synthase delta/epsilon subunit, N-terminal"/>
    <property type="match status" value="1"/>
</dbReference>
<organism evidence="14 15">
    <name type="scientific">Geotalea uraniireducens</name>
    <dbReference type="NCBI Taxonomy" id="351604"/>
    <lineage>
        <taxon>Bacteria</taxon>
        <taxon>Pseudomonadati</taxon>
        <taxon>Thermodesulfobacteriota</taxon>
        <taxon>Desulfuromonadia</taxon>
        <taxon>Geobacterales</taxon>
        <taxon>Geobacteraceae</taxon>
        <taxon>Geotalea</taxon>
    </lineage>
</organism>
<dbReference type="HAMAP" id="MF_00530">
    <property type="entry name" value="ATP_synth_epsil_bac"/>
    <property type="match status" value="1"/>
</dbReference>
<dbReference type="EMBL" id="AP027151">
    <property type="protein sequence ID" value="BDV41245.1"/>
    <property type="molecule type" value="Genomic_DNA"/>
</dbReference>
<keyword evidence="7 10" id="KW-0472">Membrane</keyword>
<gene>
    <name evidence="10 14" type="primary">atpC</name>
    <name evidence="14" type="ORF">GURASL_01680</name>
</gene>
<evidence type="ECO:0000256" key="6">
    <source>
        <dbReference type="ARBA" id="ARBA00023065"/>
    </source>
</evidence>
<feature type="domain" description="ATP synthase epsilon subunit C-terminal" evidence="12">
    <location>
        <begin position="87"/>
        <end position="132"/>
    </location>
</feature>
<dbReference type="Pfam" id="PF00401">
    <property type="entry name" value="ATP-synt_DE"/>
    <property type="match status" value="1"/>
</dbReference>
<evidence type="ECO:0000256" key="3">
    <source>
        <dbReference type="ARBA" id="ARBA00005712"/>
    </source>
</evidence>
<keyword evidence="4 10" id="KW-0813">Transport</keyword>
<keyword evidence="6 10" id="KW-0406">Ion transport</keyword>
<evidence type="ECO:0000313" key="14">
    <source>
        <dbReference type="EMBL" id="BDV41245.1"/>
    </source>
</evidence>
<dbReference type="RefSeq" id="WP_282001210.1">
    <property type="nucleotide sequence ID" value="NZ_AP027151.1"/>
</dbReference>
<dbReference type="CDD" id="cd12152">
    <property type="entry name" value="F1-ATPase_delta"/>
    <property type="match status" value="1"/>
</dbReference>
<accession>A0ABM8EH10</accession>
<keyword evidence="9 10" id="KW-0066">ATP synthesis</keyword>
<keyword evidence="15" id="KW-1185">Reference proteome</keyword>
<dbReference type="Pfam" id="PF02823">
    <property type="entry name" value="ATP-synt_DE_N"/>
    <property type="match status" value="1"/>
</dbReference>
<protein>
    <recommendedName>
        <fullName evidence="10">ATP synthase epsilon chain</fullName>
    </recommendedName>
    <alternativeName>
        <fullName evidence="10">ATP synthase F1 sector epsilon subunit</fullName>
    </alternativeName>
    <alternativeName>
        <fullName evidence="10">F-ATPase epsilon subunit</fullName>
    </alternativeName>
</protein>
<evidence type="ECO:0000256" key="2">
    <source>
        <dbReference type="ARBA" id="ARBA00004184"/>
    </source>
</evidence>
<feature type="domain" description="ATP synthase F1 complex delta/epsilon subunit N-terminal" evidence="13">
    <location>
        <begin position="6"/>
        <end position="83"/>
    </location>
</feature>
<comment type="function">
    <text evidence="1 10">Produces ATP from ADP in the presence of a proton gradient across the membrane.</text>
</comment>
<sequence>MAEKITFELVTPYRKVLTEEVDEITAIGSLGEFSVLPGHAPFLTALKIGELSYKQNGGSSYLAVNWGYFEIKDDKAVVLVETAERADEIDLERAQAALGRAETALKTLSAEDKKYRVMEAALERAAIRMQVAAKSARK</sequence>
<comment type="similarity">
    <text evidence="3 10 11">Belongs to the ATPase epsilon chain family.</text>
</comment>
<comment type="subcellular location">
    <subcellularLocation>
        <location evidence="10">Cell membrane</location>
        <topology evidence="10">Peripheral membrane protein</topology>
    </subcellularLocation>
    <subcellularLocation>
        <location evidence="2">Endomembrane system</location>
        <topology evidence="2">Peripheral membrane protein</topology>
    </subcellularLocation>
</comment>
<evidence type="ECO:0000256" key="5">
    <source>
        <dbReference type="ARBA" id="ARBA00022519"/>
    </source>
</evidence>
<dbReference type="InterPro" id="IPR020547">
    <property type="entry name" value="ATP_synth_F1_esu_C"/>
</dbReference>